<protein>
    <submittedName>
        <fullName evidence="4">Very-long-chain 3-oxoacyl-CoA synthase</fullName>
    </submittedName>
</protein>
<dbReference type="WBParaSite" id="SBAD_0000248901-mRNA-1">
    <property type="protein sequence ID" value="SBAD_0000248901-mRNA-1"/>
    <property type="gene ID" value="SBAD_0000248901"/>
</dbReference>
<evidence type="ECO:0000313" key="2">
    <source>
        <dbReference type="EMBL" id="VDO97429.1"/>
    </source>
</evidence>
<name>A0A183IFI2_9BILA</name>
<keyword evidence="1" id="KW-0472">Membrane</keyword>
<evidence type="ECO:0000313" key="3">
    <source>
        <dbReference type="Proteomes" id="UP000270296"/>
    </source>
</evidence>
<dbReference type="AlphaFoldDB" id="A0A183IFI2"/>
<keyword evidence="1" id="KW-0812">Transmembrane</keyword>
<sequence>MVYYCLEKVFPPLNSVTLLRHYIPLCGAVSHSMFSIHILNPELLTKIFAMNDAAISNALFLNANLGIAVYMYYAKHMKRVTTSARVIYSVFTTILFNFGSVLFWATAKAVLPKNGAARMLFGVFTSFCFLAVGKDYCMYINSLSSPPPSDAE</sequence>
<evidence type="ECO:0000256" key="1">
    <source>
        <dbReference type="SAM" id="Phobius"/>
    </source>
</evidence>
<dbReference type="PANTHER" id="PTHR38640:SF1">
    <property type="entry name" value="GEO09659P1"/>
    <property type="match status" value="1"/>
</dbReference>
<feature type="transmembrane region" description="Helical" evidence="1">
    <location>
        <begin position="53"/>
        <end position="74"/>
    </location>
</feature>
<proteinExistence type="predicted"/>
<reference evidence="4" key="1">
    <citation type="submission" date="2016-06" db="UniProtKB">
        <authorList>
            <consortium name="WormBaseParasite"/>
        </authorList>
    </citation>
    <scope>IDENTIFICATION</scope>
</reference>
<accession>A0A183IFI2</accession>
<organism evidence="4">
    <name type="scientific">Soboliphyme baturini</name>
    <dbReference type="NCBI Taxonomy" id="241478"/>
    <lineage>
        <taxon>Eukaryota</taxon>
        <taxon>Metazoa</taxon>
        <taxon>Ecdysozoa</taxon>
        <taxon>Nematoda</taxon>
        <taxon>Enoplea</taxon>
        <taxon>Dorylaimia</taxon>
        <taxon>Dioctophymatida</taxon>
        <taxon>Dioctophymatoidea</taxon>
        <taxon>Soboliphymatidae</taxon>
        <taxon>Soboliphyme</taxon>
    </lineage>
</organism>
<evidence type="ECO:0000313" key="4">
    <source>
        <dbReference type="WBParaSite" id="SBAD_0000248901-mRNA-1"/>
    </source>
</evidence>
<feature type="transmembrane region" description="Helical" evidence="1">
    <location>
        <begin position="116"/>
        <end position="133"/>
    </location>
</feature>
<dbReference type="EMBL" id="UZAM01007196">
    <property type="protein sequence ID" value="VDO97429.1"/>
    <property type="molecule type" value="Genomic_DNA"/>
</dbReference>
<dbReference type="PANTHER" id="PTHR38640">
    <property type="entry name" value="GEO09659P1"/>
    <property type="match status" value="1"/>
</dbReference>
<gene>
    <name evidence="2" type="ORF">SBAD_LOCUS2376</name>
</gene>
<feature type="transmembrane region" description="Helical" evidence="1">
    <location>
        <begin position="86"/>
        <end position="104"/>
    </location>
</feature>
<keyword evidence="1" id="KW-1133">Transmembrane helix</keyword>
<reference evidence="2 3" key="2">
    <citation type="submission" date="2018-11" db="EMBL/GenBank/DDBJ databases">
        <authorList>
            <consortium name="Pathogen Informatics"/>
        </authorList>
    </citation>
    <scope>NUCLEOTIDE SEQUENCE [LARGE SCALE GENOMIC DNA]</scope>
</reference>
<dbReference type="OrthoDB" id="5915502at2759"/>
<dbReference type="Proteomes" id="UP000270296">
    <property type="component" value="Unassembled WGS sequence"/>
</dbReference>
<keyword evidence="3" id="KW-1185">Reference proteome</keyword>